<keyword evidence="7" id="KW-1185">Reference proteome</keyword>
<sequence length="196" mass="21365">MSWIWCHSVSRMGEDWIFLALLGIIMALISYVMDKGISMCTNARIWLYRDLTSQPIAQYFAWISLPIALILFSAGFVHLIAPQSIGSGIPEMKTILRGVALKEYLTFKTLVAKVIGLTATLGSGLPLGKEGPFVHIASIVAQLLSKLVTSFHGIYENESRNSEMLAAACAVGVGACFAAPVGVPIVDYRQFLKINE</sequence>
<dbReference type="EMBL" id="AJVK01034006">
    <property type="status" value="NOT_ANNOTATED_CDS"/>
    <property type="molecule type" value="Genomic_DNA"/>
</dbReference>
<dbReference type="VEuPathDB" id="VectorBase:PPAPM1_008794"/>
<dbReference type="Pfam" id="PF00654">
    <property type="entry name" value="Voltage_CLC"/>
    <property type="match status" value="1"/>
</dbReference>
<evidence type="ECO:0000313" key="7">
    <source>
        <dbReference type="Proteomes" id="UP000092462"/>
    </source>
</evidence>
<dbReference type="EnsemblMetazoa" id="PPAI007573-RA">
    <property type="protein sequence ID" value="PPAI007573-PA"/>
    <property type="gene ID" value="PPAI007573"/>
</dbReference>
<keyword evidence="4" id="KW-1133">Transmembrane helix</keyword>
<dbReference type="PANTHER" id="PTHR45720">
    <property type="entry name" value="CHLORIDE CHANNEL PROTEIN 2"/>
    <property type="match status" value="1"/>
</dbReference>
<keyword evidence="2" id="KW-0812">Transmembrane</keyword>
<dbReference type="Gene3D" id="1.10.3080.10">
    <property type="entry name" value="Clc chloride channel"/>
    <property type="match status" value="1"/>
</dbReference>
<keyword evidence="3" id="KW-0677">Repeat</keyword>
<keyword evidence="5" id="KW-0472">Membrane</keyword>
<accession>A0A1B0DHD9</accession>
<name>A0A1B0DHD9_PHLPP</name>
<evidence type="ECO:0000256" key="4">
    <source>
        <dbReference type="ARBA" id="ARBA00022989"/>
    </source>
</evidence>
<evidence type="ECO:0000256" key="2">
    <source>
        <dbReference type="ARBA" id="ARBA00022692"/>
    </source>
</evidence>
<evidence type="ECO:0000256" key="3">
    <source>
        <dbReference type="ARBA" id="ARBA00022737"/>
    </source>
</evidence>
<dbReference type="FunFam" id="1.10.3080.10:FF:000042">
    <property type="entry name" value="Chloride channel protein"/>
    <property type="match status" value="1"/>
</dbReference>
<dbReference type="PANTHER" id="PTHR45720:SF10">
    <property type="entry name" value="CHLORIDE CHANNEL PROTEIN 2"/>
    <property type="match status" value="1"/>
</dbReference>
<dbReference type="InterPro" id="IPR001807">
    <property type="entry name" value="ClC"/>
</dbReference>
<dbReference type="GO" id="GO:0005886">
    <property type="term" value="C:plasma membrane"/>
    <property type="evidence" value="ECO:0007669"/>
    <property type="project" value="TreeGrafter"/>
</dbReference>
<evidence type="ECO:0000256" key="5">
    <source>
        <dbReference type="ARBA" id="ARBA00023136"/>
    </source>
</evidence>
<dbReference type="VEuPathDB" id="VectorBase:PPAI007573"/>
<reference evidence="6" key="1">
    <citation type="submission" date="2022-08" db="UniProtKB">
        <authorList>
            <consortium name="EnsemblMetazoa"/>
        </authorList>
    </citation>
    <scope>IDENTIFICATION</scope>
    <source>
        <strain evidence="6">Israel</strain>
    </source>
</reference>
<dbReference type="Proteomes" id="UP000092462">
    <property type="component" value="Unassembled WGS sequence"/>
</dbReference>
<proteinExistence type="predicted"/>
<dbReference type="GO" id="GO:0005247">
    <property type="term" value="F:voltage-gated chloride channel activity"/>
    <property type="evidence" value="ECO:0007669"/>
    <property type="project" value="TreeGrafter"/>
</dbReference>
<dbReference type="InterPro" id="IPR014743">
    <property type="entry name" value="Cl-channel_core"/>
</dbReference>
<protein>
    <submittedName>
        <fullName evidence="6">Uncharacterized protein</fullName>
    </submittedName>
</protein>
<dbReference type="PRINTS" id="PR00762">
    <property type="entry name" value="CLCHANNEL"/>
</dbReference>
<dbReference type="AlphaFoldDB" id="A0A1B0DHD9"/>
<evidence type="ECO:0000256" key="1">
    <source>
        <dbReference type="ARBA" id="ARBA00004141"/>
    </source>
</evidence>
<comment type="subcellular location">
    <subcellularLocation>
        <location evidence="1">Membrane</location>
        <topology evidence="1">Multi-pass membrane protein</topology>
    </subcellularLocation>
</comment>
<dbReference type="InterPro" id="IPR050970">
    <property type="entry name" value="Cl_channel_volt-gated"/>
</dbReference>
<organism evidence="6 7">
    <name type="scientific">Phlebotomus papatasi</name>
    <name type="common">Sandfly</name>
    <dbReference type="NCBI Taxonomy" id="29031"/>
    <lineage>
        <taxon>Eukaryota</taxon>
        <taxon>Metazoa</taxon>
        <taxon>Ecdysozoa</taxon>
        <taxon>Arthropoda</taxon>
        <taxon>Hexapoda</taxon>
        <taxon>Insecta</taxon>
        <taxon>Pterygota</taxon>
        <taxon>Neoptera</taxon>
        <taxon>Endopterygota</taxon>
        <taxon>Diptera</taxon>
        <taxon>Nematocera</taxon>
        <taxon>Psychodoidea</taxon>
        <taxon>Psychodidae</taxon>
        <taxon>Phlebotomus</taxon>
        <taxon>Phlebotomus</taxon>
    </lineage>
</organism>
<evidence type="ECO:0000313" key="6">
    <source>
        <dbReference type="EnsemblMetazoa" id="PPAI007573-PA"/>
    </source>
</evidence>
<dbReference type="SUPFAM" id="SSF81340">
    <property type="entry name" value="Clc chloride channel"/>
    <property type="match status" value="1"/>
</dbReference>